<reference evidence="1" key="1">
    <citation type="journal article" date="2015" name="Nature">
        <title>Complex archaea that bridge the gap between prokaryotes and eukaryotes.</title>
        <authorList>
            <person name="Spang A."/>
            <person name="Saw J.H."/>
            <person name="Jorgensen S.L."/>
            <person name="Zaremba-Niedzwiedzka K."/>
            <person name="Martijn J."/>
            <person name="Lind A.E."/>
            <person name="van Eijk R."/>
            <person name="Schleper C."/>
            <person name="Guy L."/>
            <person name="Ettema T.J."/>
        </authorList>
    </citation>
    <scope>NUCLEOTIDE SEQUENCE</scope>
</reference>
<organism evidence="1">
    <name type="scientific">marine sediment metagenome</name>
    <dbReference type="NCBI Taxonomy" id="412755"/>
    <lineage>
        <taxon>unclassified sequences</taxon>
        <taxon>metagenomes</taxon>
        <taxon>ecological metagenomes</taxon>
    </lineage>
</organism>
<protein>
    <submittedName>
        <fullName evidence="1">Uncharacterized protein</fullName>
    </submittedName>
</protein>
<gene>
    <name evidence="1" type="ORF">LCGC14_1876100</name>
</gene>
<dbReference type="EMBL" id="LAZR01019227">
    <property type="protein sequence ID" value="KKL93295.1"/>
    <property type="molecule type" value="Genomic_DNA"/>
</dbReference>
<evidence type="ECO:0000313" key="1">
    <source>
        <dbReference type="EMBL" id="KKL93295.1"/>
    </source>
</evidence>
<name>A0A0F9IHN3_9ZZZZ</name>
<accession>A0A0F9IHN3</accession>
<dbReference type="AlphaFoldDB" id="A0A0F9IHN3"/>
<proteinExistence type="predicted"/>
<sequence>MKIRDILESHEMLDLLRDDAADLVRGDREYIGVIKLSQDFEQRLPRVIGRYERAFNKLWNSFDDPEYGEEEQWIDAKYELSMNFLLKNGLATRIR</sequence>
<comment type="caution">
    <text evidence="1">The sequence shown here is derived from an EMBL/GenBank/DDBJ whole genome shotgun (WGS) entry which is preliminary data.</text>
</comment>